<dbReference type="Gene3D" id="3.30.565.10">
    <property type="entry name" value="Histidine kinase-like ATPase, C-terminal domain"/>
    <property type="match status" value="1"/>
</dbReference>
<dbReference type="EMBL" id="LWHJ01000027">
    <property type="protein sequence ID" value="OAQ39624.1"/>
    <property type="molecule type" value="Genomic_DNA"/>
</dbReference>
<reference evidence="10 11" key="2">
    <citation type="submission" date="2016-06" db="EMBL/GenBank/DDBJ databases">
        <title>Pedobacter psychrophilus sp. nov., isolated from Antarctic fragmentary rock.</title>
        <authorList>
            <person name="Svec P."/>
        </authorList>
    </citation>
    <scope>NUCLEOTIDE SEQUENCE [LARGE SCALE GENOMIC DNA]</scope>
    <source>
        <strain evidence="10 11">CCM 8644</strain>
    </source>
</reference>
<dbReference type="SMART" id="SM00388">
    <property type="entry name" value="HisKA"/>
    <property type="match status" value="1"/>
</dbReference>
<dbReference type="OrthoDB" id="9781208at2"/>
<evidence type="ECO:0000256" key="8">
    <source>
        <dbReference type="SAM" id="Phobius"/>
    </source>
</evidence>
<dbReference type="InterPro" id="IPR036890">
    <property type="entry name" value="HATPase_C_sf"/>
</dbReference>
<evidence type="ECO:0000256" key="5">
    <source>
        <dbReference type="ARBA" id="ARBA00022777"/>
    </source>
</evidence>
<dbReference type="InterPro" id="IPR036097">
    <property type="entry name" value="HisK_dim/P_sf"/>
</dbReference>
<dbReference type="InterPro" id="IPR050351">
    <property type="entry name" value="BphY/WalK/GraS-like"/>
</dbReference>
<dbReference type="PANTHER" id="PTHR42878">
    <property type="entry name" value="TWO-COMPONENT HISTIDINE KINASE"/>
    <property type="match status" value="1"/>
</dbReference>
<dbReference type="GO" id="GO:0000156">
    <property type="term" value="F:phosphorelay response regulator activity"/>
    <property type="evidence" value="ECO:0007669"/>
    <property type="project" value="TreeGrafter"/>
</dbReference>
<evidence type="ECO:0000259" key="9">
    <source>
        <dbReference type="PROSITE" id="PS50109"/>
    </source>
</evidence>
<keyword evidence="3" id="KW-0808">Transferase</keyword>
<dbReference type="PROSITE" id="PS50109">
    <property type="entry name" value="HIS_KIN"/>
    <property type="match status" value="1"/>
</dbReference>
<evidence type="ECO:0000313" key="10">
    <source>
        <dbReference type="EMBL" id="OAQ39624.1"/>
    </source>
</evidence>
<feature type="transmembrane region" description="Helical" evidence="8">
    <location>
        <begin position="6"/>
        <end position="28"/>
    </location>
</feature>
<feature type="transmembrane region" description="Helical" evidence="8">
    <location>
        <begin position="190"/>
        <end position="212"/>
    </location>
</feature>
<feature type="domain" description="Histidine kinase" evidence="9">
    <location>
        <begin position="264"/>
        <end position="475"/>
    </location>
</feature>
<evidence type="ECO:0000256" key="3">
    <source>
        <dbReference type="ARBA" id="ARBA00022679"/>
    </source>
</evidence>
<keyword evidence="8" id="KW-1133">Transmembrane helix</keyword>
<sequence length="492" mass="57016">MKFLRLKIIISVYVCLIVLAIYNTFHVYSTNKKNAKQNVFAKLSTAANILASQIDGDEHEKVTSKFKTKDQIKTSVEDSLYNKIHLQLKDVQHSSYINTPIYTLIKSKNNQFLFAITSSNSPYYFHTYHTPPKELLQGFDKGGNLDEYKDENGVWLSAFAPIKNKSGKVVAVVQIDKNFKEFLEDINNQFFNNIIFIILVYSVIGFFLYIFLKDVLHKEEKHNKIQKSYKDELEKEVKQRTLDLNKTNLELTNLNNELESFFYSTSHDIRGPLCRILGLISLAKFEDDKQEIVNMIETESQKMDNMLKKMVLVNDIRTKTLEIEEILIYDKITQILNQVKSKYKYDKADIKIKLDTQSLKRFYSDSKIFESILTNIFDNAFKFSDGSSPKIIINSFVDKDGIFCLSVENNGKTFSEIELKNAFELFKKAHKKGDTDTIRLGLYTIKNCLDKLNGVVDISYTKNLTMVKILIPDYYFNKNLLNVLPNTIQSIK</sequence>
<keyword evidence="6" id="KW-0067">ATP-binding</keyword>
<protein>
    <recommendedName>
        <fullName evidence="2">histidine kinase</fullName>
        <ecNumber evidence="2">2.7.13.3</ecNumber>
    </recommendedName>
</protein>
<organism evidence="10 11">
    <name type="scientific">Pedobacter psychrophilus</name>
    <dbReference type="NCBI Taxonomy" id="1826909"/>
    <lineage>
        <taxon>Bacteria</taxon>
        <taxon>Pseudomonadati</taxon>
        <taxon>Bacteroidota</taxon>
        <taxon>Sphingobacteriia</taxon>
        <taxon>Sphingobacteriales</taxon>
        <taxon>Sphingobacteriaceae</taxon>
        <taxon>Pedobacter</taxon>
    </lineage>
</organism>
<dbReference type="RefSeq" id="WP_068822240.1">
    <property type="nucleotide sequence ID" value="NZ_LWHJ01000027.1"/>
</dbReference>
<keyword evidence="5" id="KW-0418">Kinase</keyword>
<dbReference type="InterPro" id="IPR003661">
    <property type="entry name" value="HisK_dim/P_dom"/>
</dbReference>
<dbReference type="GO" id="GO:0007234">
    <property type="term" value="P:osmosensory signaling via phosphorelay pathway"/>
    <property type="evidence" value="ECO:0007669"/>
    <property type="project" value="TreeGrafter"/>
</dbReference>
<reference evidence="10 11" key="1">
    <citation type="submission" date="2016-04" db="EMBL/GenBank/DDBJ databases">
        <authorList>
            <person name="Evans L.H."/>
            <person name="Alamgir A."/>
            <person name="Owens N."/>
            <person name="Weber N.D."/>
            <person name="Virtaneva K."/>
            <person name="Barbian K."/>
            <person name="Babar A."/>
            <person name="Rosenke K."/>
        </authorList>
    </citation>
    <scope>NUCLEOTIDE SEQUENCE [LARGE SCALE GENOMIC DNA]</scope>
    <source>
        <strain evidence="10 11">CCM 8644</strain>
    </source>
</reference>
<dbReference type="PANTHER" id="PTHR42878:SF7">
    <property type="entry name" value="SENSOR HISTIDINE KINASE GLRK"/>
    <property type="match status" value="1"/>
</dbReference>
<dbReference type="Gene3D" id="1.10.287.130">
    <property type="match status" value="1"/>
</dbReference>
<proteinExistence type="predicted"/>
<keyword evidence="8" id="KW-0812">Transmembrane</keyword>
<dbReference type="SMART" id="SM00387">
    <property type="entry name" value="HATPase_c"/>
    <property type="match status" value="1"/>
</dbReference>
<evidence type="ECO:0000313" key="11">
    <source>
        <dbReference type="Proteomes" id="UP000078459"/>
    </source>
</evidence>
<evidence type="ECO:0000256" key="7">
    <source>
        <dbReference type="ARBA" id="ARBA00023012"/>
    </source>
</evidence>
<dbReference type="GO" id="GO:0030295">
    <property type="term" value="F:protein kinase activator activity"/>
    <property type="evidence" value="ECO:0007669"/>
    <property type="project" value="TreeGrafter"/>
</dbReference>
<dbReference type="GO" id="GO:0000155">
    <property type="term" value="F:phosphorelay sensor kinase activity"/>
    <property type="evidence" value="ECO:0007669"/>
    <property type="project" value="InterPro"/>
</dbReference>
<keyword evidence="4" id="KW-0547">Nucleotide-binding</keyword>
<dbReference type="Pfam" id="PF02518">
    <property type="entry name" value="HATPase_c"/>
    <property type="match status" value="1"/>
</dbReference>
<dbReference type="AlphaFoldDB" id="A0A179DFE1"/>
<dbReference type="InterPro" id="IPR003594">
    <property type="entry name" value="HATPase_dom"/>
</dbReference>
<evidence type="ECO:0000256" key="4">
    <source>
        <dbReference type="ARBA" id="ARBA00022741"/>
    </source>
</evidence>
<evidence type="ECO:0000256" key="2">
    <source>
        <dbReference type="ARBA" id="ARBA00012438"/>
    </source>
</evidence>
<comment type="catalytic activity">
    <reaction evidence="1">
        <text>ATP + protein L-histidine = ADP + protein N-phospho-L-histidine.</text>
        <dbReference type="EC" id="2.7.13.3"/>
    </reaction>
</comment>
<evidence type="ECO:0000256" key="6">
    <source>
        <dbReference type="ARBA" id="ARBA00022840"/>
    </source>
</evidence>
<name>A0A179DFE1_9SPHI</name>
<gene>
    <name evidence="10" type="ORF">A5893_08515</name>
</gene>
<dbReference type="Pfam" id="PF00512">
    <property type="entry name" value="HisKA"/>
    <property type="match status" value="1"/>
</dbReference>
<dbReference type="SUPFAM" id="SSF55874">
    <property type="entry name" value="ATPase domain of HSP90 chaperone/DNA topoisomerase II/histidine kinase"/>
    <property type="match status" value="1"/>
</dbReference>
<dbReference type="Proteomes" id="UP000078459">
    <property type="component" value="Unassembled WGS sequence"/>
</dbReference>
<evidence type="ECO:0000256" key="1">
    <source>
        <dbReference type="ARBA" id="ARBA00000085"/>
    </source>
</evidence>
<dbReference type="EC" id="2.7.13.3" evidence="2"/>
<dbReference type="CDD" id="cd00082">
    <property type="entry name" value="HisKA"/>
    <property type="match status" value="1"/>
</dbReference>
<keyword evidence="11" id="KW-1185">Reference proteome</keyword>
<dbReference type="InterPro" id="IPR005467">
    <property type="entry name" value="His_kinase_dom"/>
</dbReference>
<keyword evidence="7" id="KW-0902">Two-component regulatory system</keyword>
<accession>A0A179DFE1</accession>
<dbReference type="STRING" id="1826909.A5893_08515"/>
<keyword evidence="8" id="KW-0472">Membrane</keyword>
<dbReference type="SUPFAM" id="SSF47384">
    <property type="entry name" value="Homodimeric domain of signal transducing histidine kinase"/>
    <property type="match status" value="1"/>
</dbReference>
<dbReference type="GO" id="GO:0005524">
    <property type="term" value="F:ATP binding"/>
    <property type="evidence" value="ECO:0007669"/>
    <property type="project" value="UniProtKB-KW"/>
</dbReference>
<comment type="caution">
    <text evidence="10">The sequence shown here is derived from an EMBL/GenBank/DDBJ whole genome shotgun (WGS) entry which is preliminary data.</text>
</comment>